<comment type="caution">
    <text evidence="1">The sequence shown here is derived from an EMBL/GenBank/DDBJ whole genome shotgun (WGS) entry which is preliminary data.</text>
</comment>
<dbReference type="EMBL" id="AMYD01003071">
    <property type="protein sequence ID" value="EQB47177.1"/>
    <property type="molecule type" value="Genomic_DNA"/>
</dbReference>
<dbReference type="AlphaFoldDB" id="T0JVZ4"/>
<name>T0JVZ4_COLGC</name>
<evidence type="ECO:0000313" key="1">
    <source>
        <dbReference type="EMBL" id="EQB47177.1"/>
    </source>
</evidence>
<organism evidence="1 2">
    <name type="scientific">Colletotrichum gloeosporioides (strain Cg-14)</name>
    <name type="common">Anthracnose fungus</name>
    <name type="synonym">Glomerella cingulata</name>
    <dbReference type="NCBI Taxonomy" id="1237896"/>
    <lineage>
        <taxon>Eukaryota</taxon>
        <taxon>Fungi</taxon>
        <taxon>Dikarya</taxon>
        <taxon>Ascomycota</taxon>
        <taxon>Pezizomycotina</taxon>
        <taxon>Sordariomycetes</taxon>
        <taxon>Hypocreomycetidae</taxon>
        <taxon>Glomerellales</taxon>
        <taxon>Glomerellaceae</taxon>
        <taxon>Colletotrichum</taxon>
        <taxon>Colletotrichum gloeosporioides species complex</taxon>
    </lineage>
</organism>
<proteinExistence type="predicted"/>
<gene>
    <name evidence="1" type="ORF">CGLO_13706</name>
</gene>
<evidence type="ECO:0000313" key="2">
    <source>
        <dbReference type="Proteomes" id="UP000015530"/>
    </source>
</evidence>
<accession>T0JVZ4</accession>
<sequence length="37" mass="4092">MGYEGAVCDEGWSSNSRSNTFHCGIIWADGCPLYYDS</sequence>
<dbReference type="Proteomes" id="UP000015530">
    <property type="component" value="Unassembled WGS sequence"/>
</dbReference>
<protein>
    <submittedName>
        <fullName evidence="1">Uncharacterized protein</fullName>
    </submittedName>
</protein>
<reference evidence="2" key="1">
    <citation type="journal article" date="2013" name="Mol. Plant Microbe Interact.">
        <title>Global aspects of pacC regulation of pathogenicity genes in Colletotrichum gloeosporioides as revealed by transcriptome analysis.</title>
        <authorList>
            <person name="Alkan N."/>
            <person name="Meng X."/>
            <person name="Friedlander G."/>
            <person name="Reuveni E."/>
            <person name="Sukno S."/>
            <person name="Sherman A."/>
            <person name="Thon M."/>
            <person name="Fluhr R."/>
            <person name="Prusky D."/>
        </authorList>
    </citation>
    <scope>NUCLEOTIDE SEQUENCE [LARGE SCALE GENOMIC DNA]</scope>
    <source>
        <strain evidence="2">Cg-14</strain>
    </source>
</reference>
<dbReference type="HOGENOM" id="CLU_3351032_0_0_1"/>